<protein>
    <submittedName>
        <fullName evidence="5">Uncharacterized mitochondrial protein AtMg00810-like</fullName>
    </submittedName>
</protein>
<dbReference type="PANTHER" id="PTHR11439">
    <property type="entry name" value="GAG-POL-RELATED RETROTRANSPOSON"/>
    <property type="match status" value="1"/>
</dbReference>
<comment type="caution">
    <text evidence="5">The sequence shown here is derived from an EMBL/GenBank/DDBJ whole genome shotgun (WGS) entry which is preliminary data.</text>
</comment>
<evidence type="ECO:0000256" key="1">
    <source>
        <dbReference type="PROSITE-ProRule" id="PRU00047"/>
    </source>
</evidence>
<gene>
    <name evidence="5" type="ORF">Tci_009312</name>
</gene>
<dbReference type="PROSITE" id="PS50158">
    <property type="entry name" value="ZF_CCHC"/>
    <property type="match status" value="1"/>
</dbReference>
<feature type="region of interest" description="Disordered" evidence="3">
    <location>
        <begin position="1227"/>
        <end position="1270"/>
    </location>
</feature>
<feature type="compositionally biased region" description="Basic and acidic residues" evidence="3">
    <location>
        <begin position="1227"/>
        <end position="1261"/>
    </location>
</feature>
<dbReference type="Pfam" id="PF07727">
    <property type="entry name" value="RVT_2"/>
    <property type="match status" value="1"/>
</dbReference>
<dbReference type="Gene3D" id="4.10.60.10">
    <property type="entry name" value="Zinc finger, CCHC-type"/>
    <property type="match status" value="1"/>
</dbReference>
<accession>A0A6L2JNW7</accession>
<dbReference type="GO" id="GO:0008270">
    <property type="term" value="F:zinc ion binding"/>
    <property type="evidence" value="ECO:0007669"/>
    <property type="project" value="UniProtKB-KW"/>
</dbReference>
<dbReference type="SUPFAM" id="SSF56672">
    <property type="entry name" value="DNA/RNA polymerases"/>
    <property type="match status" value="1"/>
</dbReference>
<feature type="compositionally biased region" description="Basic and acidic residues" evidence="3">
    <location>
        <begin position="676"/>
        <end position="686"/>
    </location>
</feature>
<proteinExistence type="predicted"/>
<organism evidence="5">
    <name type="scientific">Tanacetum cinerariifolium</name>
    <name type="common">Dalmatian daisy</name>
    <name type="synonym">Chrysanthemum cinerariifolium</name>
    <dbReference type="NCBI Taxonomy" id="118510"/>
    <lineage>
        <taxon>Eukaryota</taxon>
        <taxon>Viridiplantae</taxon>
        <taxon>Streptophyta</taxon>
        <taxon>Embryophyta</taxon>
        <taxon>Tracheophyta</taxon>
        <taxon>Spermatophyta</taxon>
        <taxon>Magnoliopsida</taxon>
        <taxon>eudicotyledons</taxon>
        <taxon>Gunneridae</taxon>
        <taxon>Pentapetalae</taxon>
        <taxon>asterids</taxon>
        <taxon>campanulids</taxon>
        <taxon>Asterales</taxon>
        <taxon>Asteraceae</taxon>
        <taxon>Asteroideae</taxon>
        <taxon>Anthemideae</taxon>
        <taxon>Anthemidinae</taxon>
        <taxon>Tanacetum</taxon>
    </lineage>
</organism>
<feature type="compositionally biased region" description="Low complexity" evidence="3">
    <location>
        <begin position="687"/>
        <end position="696"/>
    </location>
</feature>
<dbReference type="InterPro" id="IPR036875">
    <property type="entry name" value="Znf_CCHC_sf"/>
</dbReference>
<sequence length="1367" mass="156645">MSAKGEKISREQFSLYRQTGELFAWPIQKRFLDEYVKSRRDKRFPLMCTPPRSRAPRNRAMVVEELLEEEMLVSLSNVGIKRLFSAVEVTTADMEDTAAVILNGNSPPPKRTVDGVEQSYPPTTSEEKLARKIELKARGTLLMALPNEHQLKFNFYKNAKSLMEDIEKRFGGNKESKKIDAYDLEEIDLKWQMAMLTMRAKRFLKKTGRKVGASGSETIGFDKTKVECYNCHKRGHVARECKASRENRNREPIRRNVTVETTDANALVAQNGFGYDWSDQVEDGPTNFALMAYTSLGSSSSSNLDTENEVVFEEDVKILKIDIMFRDNALTELRRKFEKSKKERDDLKLTLEKFENSSKNPGKLFDSQVCDKFKTSMGYDSQLFDSNVVDNQVNDRYKTCEGYHAVPPPYTWNFMPSKSDLILFDVDEYIVSETVTSVPAIATNKAKASESKPKSISEPIIEDWVSDSEDENATDTRSKQRKPRKNIISKLNTLGKTVKVLEYTCKHNKGQLNGQRVVRPVGNNTRKGNPQLELQEKSVIDSRCSRHMTGNMSYLFEYEKINDGYFAFGGDPKGGKITSKGKISIDPLGKFDGKADEGFFVGYSMNKNQSNGSVGKARVKTVPDKDYILLPSWTQDPLFSYSSKDSVGDGFKPSGEEEKKDAEDLRNEDNEVLSTEEPRFNQEKDANINNTNNINTVSPTANAASTKDDDADENIVYRCDDDPNTPNLEEIVYSDDDEDVGAKADMNKLDTNILMDVKSAFLYGMIEEEVYVYHPSGFEDLKFTDRVYKVEKALYGLHQAPKSWYETLSTYLLDNEFHRGQIDKTLFIKRVKGDILLVQVYIDDIIFGSPKKEMCTEFEKMMRKKFQMSSMGELTFFLGLQVTQKDDVIFISQDKYVHEILKNFDFSTMKTASTPIETSKPLIKDENAEDVDVHLYRSTIGSLMYLTSSRPDIIFDVCACVRFQVTPKVSHFHVMKRIFRYLKGQPKLGLWYPKDSPFDLKAYTDNDYVGASLYRKSITGETANFADIVDFLNTNPISYIIISTQKDPKHRKTKRRATKISQSSRPTTLVADETVHKERGDKVERALTTAPSLYVEQDNGTINRTQSTTIPNKPIPQGTMMVADHELAERLQAEEQGELTIEERSKLFVELINQRKKHFERLRAEEKRRKPTTNAQKRNQMCTYLKNMAGFTHYQLKNKSFEEVQKAFDNTMSWVNSFVPMDSEVVKDRAKGSETRAEGSSKRVGKELESDKSKKQKLDEKVEAEEDNDQEHAEMKMYMKIVSDDENIDKEDLETLWKLVKAMYGNTKPEEAYERLLWGDLKVMFEPDIKSKVWRELQGNKVTGWKLFSSCEVHFVRFPNLHIFMLV</sequence>
<feature type="compositionally biased region" description="Basic and acidic residues" evidence="3">
    <location>
        <begin position="654"/>
        <end position="669"/>
    </location>
</feature>
<feature type="region of interest" description="Disordered" evidence="3">
    <location>
        <begin position="446"/>
        <end position="485"/>
    </location>
</feature>
<feature type="compositionally biased region" description="Basic residues" evidence="3">
    <location>
        <begin position="1048"/>
        <end position="1058"/>
    </location>
</feature>
<feature type="domain" description="CCHC-type" evidence="4">
    <location>
        <begin position="228"/>
        <end position="242"/>
    </location>
</feature>
<feature type="region of interest" description="Disordered" evidence="3">
    <location>
        <begin position="644"/>
        <end position="727"/>
    </location>
</feature>
<name>A0A6L2JNW7_TANCI</name>
<evidence type="ECO:0000256" key="3">
    <source>
        <dbReference type="SAM" id="MobiDB-lite"/>
    </source>
</evidence>
<dbReference type="InterPro" id="IPR043502">
    <property type="entry name" value="DNA/RNA_pol_sf"/>
</dbReference>
<feature type="compositionally biased region" description="Acidic residues" evidence="3">
    <location>
        <begin position="460"/>
        <end position="473"/>
    </location>
</feature>
<dbReference type="EMBL" id="BKCJ010000917">
    <property type="protein sequence ID" value="GEU37334.1"/>
    <property type="molecule type" value="Genomic_DNA"/>
</dbReference>
<evidence type="ECO:0000259" key="4">
    <source>
        <dbReference type="PROSITE" id="PS50158"/>
    </source>
</evidence>
<dbReference type="SMART" id="SM00343">
    <property type="entry name" value="ZnF_C2HC"/>
    <property type="match status" value="1"/>
</dbReference>
<keyword evidence="1" id="KW-0479">Metal-binding</keyword>
<keyword evidence="1" id="KW-0863">Zinc-finger</keyword>
<dbReference type="InterPro" id="IPR013103">
    <property type="entry name" value="RVT_2"/>
</dbReference>
<evidence type="ECO:0000256" key="2">
    <source>
        <dbReference type="SAM" id="Coils"/>
    </source>
</evidence>
<dbReference type="PANTHER" id="PTHR11439:SF509">
    <property type="entry name" value="RNA-DIRECTED DNA POLYMERASE"/>
    <property type="match status" value="1"/>
</dbReference>
<feature type="region of interest" description="Disordered" evidence="3">
    <location>
        <begin position="103"/>
        <end position="123"/>
    </location>
</feature>
<dbReference type="SUPFAM" id="SSF57756">
    <property type="entry name" value="Retrovirus zinc finger-like domains"/>
    <property type="match status" value="1"/>
</dbReference>
<keyword evidence="2" id="KW-0175">Coiled coil</keyword>
<feature type="coiled-coil region" evidence="2">
    <location>
        <begin position="330"/>
        <end position="357"/>
    </location>
</feature>
<feature type="region of interest" description="Disordered" evidence="3">
    <location>
        <begin position="1048"/>
        <end position="1068"/>
    </location>
</feature>
<dbReference type="InterPro" id="IPR001878">
    <property type="entry name" value="Znf_CCHC"/>
</dbReference>
<keyword evidence="1" id="KW-0862">Zinc</keyword>
<reference evidence="5" key="1">
    <citation type="journal article" date="2019" name="Sci. Rep.">
        <title>Draft genome of Tanacetum cinerariifolium, the natural source of mosquito coil.</title>
        <authorList>
            <person name="Yamashiro T."/>
            <person name="Shiraishi A."/>
            <person name="Satake H."/>
            <person name="Nakayama K."/>
        </authorList>
    </citation>
    <scope>NUCLEOTIDE SEQUENCE</scope>
</reference>
<dbReference type="GO" id="GO:0003676">
    <property type="term" value="F:nucleic acid binding"/>
    <property type="evidence" value="ECO:0007669"/>
    <property type="project" value="InterPro"/>
</dbReference>
<evidence type="ECO:0000313" key="5">
    <source>
        <dbReference type="EMBL" id="GEU37334.1"/>
    </source>
</evidence>